<accession>A0A917EN36</accession>
<keyword evidence="1" id="KW-0472">Membrane</keyword>
<keyword evidence="1" id="KW-1133">Transmembrane helix</keyword>
<protein>
    <submittedName>
        <fullName evidence="2">Uncharacterized protein</fullName>
    </submittedName>
</protein>
<comment type="caution">
    <text evidence="2">The sequence shown here is derived from an EMBL/GenBank/DDBJ whole genome shotgun (WGS) entry which is preliminary data.</text>
</comment>
<dbReference type="EMBL" id="BMIS01000001">
    <property type="protein sequence ID" value="GGE59126.1"/>
    <property type="molecule type" value="Genomic_DNA"/>
</dbReference>
<dbReference type="AlphaFoldDB" id="A0A917EN36"/>
<feature type="transmembrane region" description="Helical" evidence="1">
    <location>
        <begin position="33"/>
        <end position="51"/>
    </location>
</feature>
<feature type="transmembrane region" description="Helical" evidence="1">
    <location>
        <begin position="58"/>
        <end position="77"/>
    </location>
</feature>
<feature type="transmembrane region" description="Helical" evidence="1">
    <location>
        <begin position="97"/>
        <end position="115"/>
    </location>
</feature>
<sequence length="116" mass="12247">MPEAPTIVAAILWAATMLDLLSAAWKGTDRSGLITAALFALFGLLAARALLPAEPWAAWGWAAATASYSAVLGRAVLQGWDLPWFRAEAGRWAKASSVTWGAVVVALIAGVLWSLR</sequence>
<organism evidence="2 3">
    <name type="scientific">Nesterenkonia cremea</name>
    <dbReference type="NCBI Taxonomy" id="1882340"/>
    <lineage>
        <taxon>Bacteria</taxon>
        <taxon>Bacillati</taxon>
        <taxon>Actinomycetota</taxon>
        <taxon>Actinomycetes</taxon>
        <taxon>Micrococcales</taxon>
        <taxon>Micrococcaceae</taxon>
        <taxon>Nesterenkonia</taxon>
    </lineage>
</organism>
<dbReference type="RefSeq" id="WP_188682147.1">
    <property type="nucleotide sequence ID" value="NZ_BMIS01000001.1"/>
</dbReference>
<dbReference type="Proteomes" id="UP000633136">
    <property type="component" value="Unassembled WGS sequence"/>
</dbReference>
<keyword evidence="3" id="KW-1185">Reference proteome</keyword>
<name>A0A917EN36_9MICC</name>
<gene>
    <name evidence="2" type="ORF">GCM10011401_02340</name>
</gene>
<evidence type="ECO:0000256" key="1">
    <source>
        <dbReference type="SAM" id="Phobius"/>
    </source>
</evidence>
<proteinExistence type="predicted"/>
<reference evidence="2" key="2">
    <citation type="submission" date="2020-09" db="EMBL/GenBank/DDBJ databases">
        <authorList>
            <person name="Sun Q."/>
            <person name="Zhou Y."/>
        </authorList>
    </citation>
    <scope>NUCLEOTIDE SEQUENCE</scope>
    <source>
        <strain evidence="2">CGMCC 1.15388</strain>
    </source>
</reference>
<keyword evidence="1" id="KW-0812">Transmembrane</keyword>
<evidence type="ECO:0000313" key="3">
    <source>
        <dbReference type="Proteomes" id="UP000633136"/>
    </source>
</evidence>
<reference evidence="2" key="1">
    <citation type="journal article" date="2014" name="Int. J. Syst. Evol. Microbiol.">
        <title>Complete genome sequence of Corynebacterium casei LMG S-19264T (=DSM 44701T), isolated from a smear-ripened cheese.</title>
        <authorList>
            <consortium name="US DOE Joint Genome Institute (JGI-PGF)"/>
            <person name="Walter F."/>
            <person name="Albersmeier A."/>
            <person name="Kalinowski J."/>
            <person name="Ruckert C."/>
        </authorList>
    </citation>
    <scope>NUCLEOTIDE SEQUENCE</scope>
    <source>
        <strain evidence="2">CGMCC 1.15388</strain>
    </source>
</reference>
<evidence type="ECO:0000313" key="2">
    <source>
        <dbReference type="EMBL" id="GGE59126.1"/>
    </source>
</evidence>